<gene>
    <name evidence="1" type="ORF">Ga0061065_12057</name>
</gene>
<organism evidence="1 2">
    <name type="scientific">Marinomonas fungiae</name>
    <dbReference type="NCBI Taxonomy" id="1137284"/>
    <lineage>
        <taxon>Bacteria</taxon>
        <taxon>Pseudomonadati</taxon>
        <taxon>Pseudomonadota</taxon>
        <taxon>Gammaproteobacteria</taxon>
        <taxon>Oceanospirillales</taxon>
        <taxon>Oceanospirillaceae</taxon>
        <taxon>Marinomonas</taxon>
    </lineage>
</organism>
<protein>
    <submittedName>
        <fullName evidence="1">Uncharacterized protein</fullName>
    </submittedName>
</protein>
<evidence type="ECO:0000313" key="1">
    <source>
        <dbReference type="EMBL" id="CUB06677.1"/>
    </source>
</evidence>
<dbReference type="AlphaFoldDB" id="A0A0K6ITN8"/>
<sequence>MDKEICTFSVMSDQKLPQVHGECVRVQCGTKKTTAFYRHLDFLLVHFVDFYNWMISKSQSDYPSSIAIELDNFFYQNLSPHSNDSFPTKVSLIYSFDDNLSLEFFNESSLLDLFKHFSEVMENVSIKISNDEKDCYDDMDVYMSKLFSEVMNRIYKMSDKSGLIRVEFDSNKKSYDILTDKKPPKFDEKEEESEFVISESSVSGMSNTDYSIRFLDHESSKSIKVFLDGEGEFNDFIKDNPDALIKGSKSFELNVRKVGKDFFNLISYSVNDKEKESIDFYKQQGIEFC</sequence>
<name>A0A0K6ITN8_9GAMM</name>
<dbReference type="RefSeq" id="WP_141656879.1">
    <property type="nucleotide sequence ID" value="NZ_CYHG01000020.1"/>
</dbReference>
<evidence type="ECO:0000313" key="2">
    <source>
        <dbReference type="Proteomes" id="UP000182769"/>
    </source>
</evidence>
<reference evidence="2" key="1">
    <citation type="submission" date="2015-08" db="EMBL/GenBank/DDBJ databases">
        <authorList>
            <person name="Varghese N."/>
        </authorList>
    </citation>
    <scope>NUCLEOTIDE SEQUENCE [LARGE SCALE GENOMIC DNA]</scope>
    <source>
        <strain evidence="2">JCM 18476</strain>
    </source>
</reference>
<dbReference type="Proteomes" id="UP000182769">
    <property type="component" value="Unassembled WGS sequence"/>
</dbReference>
<dbReference type="EMBL" id="CYHG01000020">
    <property type="protein sequence ID" value="CUB06677.1"/>
    <property type="molecule type" value="Genomic_DNA"/>
</dbReference>
<accession>A0A0K6ITN8</accession>
<proteinExistence type="predicted"/>
<keyword evidence="2" id="KW-1185">Reference proteome</keyword>